<comment type="subcellular location">
    <subcellularLocation>
        <location evidence="1">Cell membrane</location>
        <topology evidence="1">Peripheral membrane protein</topology>
    </subcellularLocation>
</comment>
<dbReference type="SMART" id="SM00382">
    <property type="entry name" value="AAA"/>
    <property type="match status" value="1"/>
</dbReference>
<dbReference type="GO" id="GO:0005524">
    <property type="term" value="F:ATP binding"/>
    <property type="evidence" value="ECO:0007669"/>
    <property type="project" value="UniProtKB-KW"/>
</dbReference>
<proteinExistence type="predicted"/>
<keyword evidence="8" id="KW-1185">Reference proteome</keyword>
<feature type="domain" description="ABC transporter" evidence="6">
    <location>
        <begin position="7"/>
        <end position="230"/>
    </location>
</feature>
<dbReference type="InterPro" id="IPR003593">
    <property type="entry name" value="AAA+_ATPase"/>
</dbReference>
<dbReference type="PROSITE" id="PS50893">
    <property type="entry name" value="ABC_TRANSPORTER_2"/>
    <property type="match status" value="1"/>
</dbReference>
<evidence type="ECO:0000259" key="6">
    <source>
        <dbReference type="PROSITE" id="PS50893"/>
    </source>
</evidence>
<evidence type="ECO:0000313" key="7">
    <source>
        <dbReference type="EMBL" id="MBP2355576.1"/>
    </source>
</evidence>
<evidence type="ECO:0000256" key="4">
    <source>
        <dbReference type="ARBA" id="ARBA00022840"/>
    </source>
</evidence>
<reference evidence="7 8" key="1">
    <citation type="submission" date="2021-03" db="EMBL/GenBank/DDBJ databases">
        <title>Sequencing the genomes of 1000 actinobacteria strains.</title>
        <authorList>
            <person name="Klenk H.-P."/>
        </authorList>
    </citation>
    <scope>NUCLEOTIDE SEQUENCE [LARGE SCALE GENOMIC DNA]</scope>
    <source>
        <strain evidence="7 8">DSM 18824</strain>
    </source>
</reference>
<keyword evidence="5" id="KW-0046">Antibiotic resistance</keyword>
<dbReference type="PANTHER" id="PTHR42711:SF17">
    <property type="entry name" value="ABC TRANSPORTER ATP-BINDING PROTEIN"/>
    <property type="match status" value="1"/>
</dbReference>
<dbReference type="SUPFAM" id="SSF52540">
    <property type="entry name" value="P-loop containing nucleoside triphosphate hydrolases"/>
    <property type="match status" value="1"/>
</dbReference>
<evidence type="ECO:0000256" key="3">
    <source>
        <dbReference type="ARBA" id="ARBA00022741"/>
    </source>
</evidence>
<dbReference type="Proteomes" id="UP000755585">
    <property type="component" value="Unassembled WGS sequence"/>
</dbReference>
<protein>
    <submittedName>
        <fullName evidence="7">ABC-2 type transport system ATP-binding protein</fullName>
    </submittedName>
</protein>
<evidence type="ECO:0000256" key="2">
    <source>
        <dbReference type="ARBA" id="ARBA00022448"/>
    </source>
</evidence>
<evidence type="ECO:0000256" key="1">
    <source>
        <dbReference type="ARBA" id="ARBA00004202"/>
    </source>
</evidence>
<gene>
    <name evidence="7" type="ORF">JOF29_006686</name>
</gene>
<dbReference type="InterPro" id="IPR027417">
    <property type="entry name" value="P-loop_NTPase"/>
</dbReference>
<keyword evidence="4 7" id="KW-0067">ATP-binding</keyword>
<dbReference type="Pfam" id="PF00005">
    <property type="entry name" value="ABC_tran"/>
    <property type="match status" value="1"/>
</dbReference>
<comment type="caution">
    <text evidence="7">The sequence shown here is derived from an EMBL/GenBank/DDBJ whole genome shotgun (WGS) entry which is preliminary data.</text>
</comment>
<keyword evidence="2" id="KW-0813">Transport</keyword>
<dbReference type="CDD" id="cd03230">
    <property type="entry name" value="ABC_DR_subfamily_A"/>
    <property type="match status" value="1"/>
</dbReference>
<dbReference type="PROSITE" id="PS00211">
    <property type="entry name" value="ABC_TRANSPORTER_1"/>
    <property type="match status" value="1"/>
</dbReference>
<organism evidence="7 8">
    <name type="scientific">Kribbella aluminosa</name>
    <dbReference type="NCBI Taxonomy" id="416017"/>
    <lineage>
        <taxon>Bacteria</taxon>
        <taxon>Bacillati</taxon>
        <taxon>Actinomycetota</taxon>
        <taxon>Actinomycetes</taxon>
        <taxon>Propionibacteriales</taxon>
        <taxon>Kribbellaceae</taxon>
        <taxon>Kribbella</taxon>
    </lineage>
</organism>
<accession>A0ABS4UVD1</accession>
<dbReference type="EMBL" id="JAGINT010000002">
    <property type="protein sequence ID" value="MBP2355576.1"/>
    <property type="molecule type" value="Genomic_DNA"/>
</dbReference>
<evidence type="ECO:0000256" key="5">
    <source>
        <dbReference type="ARBA" id="ARBA00023251"/>
    </source>
</evidence>
<dbReference type="InterPro" id="IPR050763">
    <property type="entry name" value="ABC_transporter_ATP-binding"/>
</dbReference>
<keyword evidence="3" id="KW-0547">Nucleotide-binding</keyword>
<dbReference type="InterPro" id="IPR017871">
    <property type="entry name" value="ABC_transporter-like_CS"/>
</dbReference>
<dbReference type="PANTHER" id="PTHR42711">
    <property type="entry name" value="ABC TRANSPORTER ATP-BINDING PROTEIN"/>
    <property type="match status" value="1"/>
</dbReference>
<dbReference type="RefSeq" id="WP_209698226.1">
    <property type="nucleotide sequence ID" value="NZ_BAAAVU010000017.1"/>
</dbReference>
<sequence length="312" mass="33144">MTTTTAVSLRGVTKKYADVQAVAGVDMDIRAGEVVALLGPNGAGKSTTIEMLLGLVRPDQGTVHVYGGTPTDAITKGQVGVMLQSGGIIEDAKVGELLNLVAGLHKDPMPVQEALERAGIADLTKRTMKGLSGGQKQRVRFAMAIIPQPDLIVLDEPTTGMDVEARRDFWASMHAETARGRTVLFATHYLEEADSYADRVVLMRQGKVVADGTAAQIKASVSGRTIRATVPGADLAALAALPGVRNVETRGEVVLLQCADSDNTLRYLLDNTQAHDIEVTSADLEDAVLAITDQDKAHQDKAHQDKAQETLA</sequence>
<evidence type="ECO:0000313" key="8">
    <source>
        <dbReference type="Proteomes" id="UP000755585"/>
    </source>
</evidence>
<dbReference type="Gene3D" id="3.40.50.300">
    <property type="entry name" value="P-loop containing nucleotide triphosphate hydrolases"/>
    <property type="match status" value="1"/>
</dbReference>
<dbReference type="InterPro" id="IPR003439">
    <property type="entry name" value="ABC_transporter-like_ATP-bd"/>
</dbReference>
<name>A0ABS4UVD1_9ACTN</name>